<keyword evidence="1" id="KW-0449">Lipoprotein</keyword>
<name>A0A0U1R232_YERP3</name>
<dbReference type="PIRSF" id="PIRSF006993">
    <property type="entry name" value="UCP006993"/>
    <property type="match status" value="1"/>
</dbReference>
<dbReference type="Pfam" id="PF07356">
    <property type="entry name" value="DUF1481"/>
    <property type="match status" value="1"/>
</dbReference>
<dbReference type="EMBL" id="CP000720">
    <property type="protein sequence ID" value="ABS49298.1"/>
    <property type="molecule type" value="Genomic_DNA"/>
</dbReference>
<dbReference type="Proteomes" id="UP000002412">
    <property type="component" value="Chromosome"/>
</dbReference>
<evidence type="ECO:0000313" key="2">
    <source>
        <dbReference type="Proteomes" id="UP000002412"/>
    </source>
</evidence>
<gene>
    <name evidence="1" type="ordered locus">YpsIP31758_3845</name>
</gene>
<organism evidence="1 2">
    <name type="scientific">Yersinia pseudotuberculosis serotype O:1b (strain IP 31758)</name>
    <dbReference type="NCBI Taxonomy" id="349747"/>
    <lineage>
        <taxon>Bacteria</taxon>
        <taxon>Pseudomonadati</taxon>
        <taxon>Pseudomonadota</taxon>
        <taxon>Gammaproteobacteria</taxon>
        <taxon>Enterobacterales</taxon>
        <taxon>Yersiniaceae</taxon>
        <taxon>Yersinia</taxon>
    </lineage>
</organism>
<protein>
    <submittedName>
        <fullName evidence="1">Putative lipoprotein</fullName>
    </submittedName>
</protein>
<proteinExistence type="predicted"/>
<dbReference type="InterPro" id="IPR010858">
    <property type="entry name" value="DUF1481"/>
</dbReference>
<accession>A0A0U1R232</accession>
<sequence length="233" mass="26164">MSVKIISRGGIKPLLFMRRVLITFGLTLGLSACSSLSDPPQFSASGYIADSGVVRLWRQDNAQQQPQVLMSVYSPYFGGNTRVTFYEYQNGILREIRRNDLGATPQSVQLRFDEQGQVSFMQRQLASRRESLSADDIAVYQLEAKRILELSRVLRAGDVRLIQGRWQDGMLTTCAGKTLRLNLDDNSQAWLTTRGEKNTQPLGVAWLDSSEGQQLLLVANQDFCRWEPQAGSL</sequence>
<dbReference type="InterPro" id="IPR016500">
    <property type="entry name" value="UCP006993"/>
</dbReference>
<reference evidence="1 2" key="1">
    <citation type="journal article" date="2007" name="PLoS Genet.">
        <title>The complete genome sequence of Yersinia pseudotuberculosis IP31758, the causative agent of Far East scarlet-like fever.</title>
        <authorList>
            <person name="Eppinger M."/>
            <person name="Rosovitz M.J."/>
            <person name="Fricke W.F."/>
            <person name="Rasko D.A."/>
            <person name="Kokorina G."/>
            <person name="Fayolle C."/>
            <person name="Lindler L.E."/>
            <person name="Carniel E."/>
            <person name="Ravel J."/>
        </authorList>
    </citation>
    <scope>NUCLEOTIDE SEQUENCE [LARGE SCALE GENOMIC DNA]</scope>
    <source>
        <strain evidence="1 2">IP 31758</strain>
    </source>
</reference>
<dbReference type="KEGG" id="ypi:YpsIP31758_3845"/>
<dbReference type="PROSITE" id="PS51257">
    <property type="entry name" value="PROKAR_LIPOPROTEIN"/>
    <property type="match status" value="1"/>
</dbReference>
<evidence type="ECO:0000313" key="1">
    <source>
        <dbReference type="EMBL" id="ABS49298.1"/>
    </source>
</evidence>
<dbReference type="HOGENOM" id="CLU_112915_0_0_6"/>
<dbReference type="AlphaFoldDB" id="A0A0U1R232"/>